<sequence length="125" mass="13608">MKIALTSIFVNDPVTAFKFYTQVLGFIEKLYLPEQNLAIVASPEEPNGTGLLLEPNESKLAKAYQTGLYAAGIPCIVFGVTNMKAEYEKLVAKGVTFRQAPIKTEAGTQALFEDGCGNLIQLYQA</sequence>
<name>A0ABS1BWX8_9BACT</name>
<accession>A0ABS1BWX8</accession>
<dbReference type="Gene3D" id="3.10.180.10">
    <property type="entry name" value="2,3-Dihydroxybiphenyl 1,2-Dioxygenase, domain 1"/>
    <property type="match status" value="1"/>
</dbReference>
<dbReference type="PANTHER" id="PTHR36437:SF2">
    <property type="entry name" value="GLYOXALASE_BLEOMYCIN RESISTANCE PROTEIN_DIOXYGENASE"/>
    <property type="match status" value="1"/>
</dbReference>
<evidence type="ECO:0000313" key="2">
    <source>
        <dbReference type="EMBL" id="MBK0401652.1"/>
    </source>
</evidence>
<dbReference type="Proteomes" id="UP000644147">
    <property type="component" value="Unassembled WGS sequence"/>
</dbReference>
<dbReference type="PROSITE" id="PS51819">
    <property type="entry name" value="VOC"/>
    <property type="match status" value="1"/>
</dbReference>
<organism evidence="2 3">
    <name type="scientific">Adhaeribacter terrigena</name>
    <dbReference type="NCBI Taxonomy" id="2793070"/>
    <lineage>
        <taxon>Bacteria</taxon>
        <taxon>Pseudomonadati</taxon>
        <taxon>Bacteroidota</taxon>
        <taxon>Cytophagia</taxon>
        <taxon>Cytophagales</taxon>
        <taxon>Hymenobacteraceae</taxon>
        <taxon>Adhaeribacter</taxon>
    </lineage>
</organism>
<dbReference type="PANTHER" id="PTHR36437">
    <property type="entry name" value="GLYOXALASE/BLEOMYCIN RESISTANCE PROTEIN/DIOXYGENASE"/>
    <property type="match status" value="1"/>
</dbReference>
<comment type="caution">
    <text evidence="2">The sequence shown here is derived from an EMBL/GenBank/DDBJ whole genome shotgun (WGS) entry which is preliminary data.</text>
</comment>
<dbReference type="InterPro" id="IPR029068">
    <property type="entry name" value="Glyas_Bleomycin-R_OHBP_Dase"/>
</dbReference>
<proteinExistence type="predicted"/>
<feature type="domain" description="VOC" evidence="1">
    <location>
        <begin position="2"/>
        <end position="125"/>
    </location>
</feature>
<dbReference type="RefSeq" id="WP_200504274.1">
    <property type="nucleotide sequence ID" value="NZ_JAEHFX010000001.1"/>
</dbReference>
<dbReference type="InterPro" id="IPR037523">
    <property type="entry name" value="VOC_core"/>
</dbReference>
<dbReference type="EMBL" id="JAEHFX010000001">
    <property type="protein sequence ID" value="MBK0401652.1"/>
    <property type="molecule type" value="Genomic_DNA"/>
</dbReference>
<protein>
    <submittedName>
        <fullName evidence="2">VOC family protein</fullName>
    </submittedName>
</protein>
<evidence type="ECO:0000259" key="1">
    <source>
        <dbReference type="PROSITE" id="PS51819"/>
    </source>
</evidence>
<keyword evidence="3" id="KW-1185">Reference proteome</keyword>
<evidence type="ECO:0000313" key="3">
    <source>
        <dbReference type="Proteomes" id="UP000644147"/>
    </source>
</evidence>
<dbReference type="InterPro" id="IPR004360">
    <property type="entry name" value="Glyas_Fos-R_dOase_dom"/>
</dbReference>
<gene>
    <name evidence="2" type="ORF">I5M27_01565</name>
</gene>
<reference evidence="2 3" key="1">
    <citation type="submission" date="2020-12" db="EMBL/GenBank/DDBJ databases">
        <title>Bacterial novel species Adhaeribacter sp. BT258 isolated from soil.</title>
        <authorList>
            <person name="Jung H.-Y."/>
        </authorList>
    </citation>
    <scope>NUCLEOTIDE SEQUENCE [LARGE SCALE GENOMIC DNA]</scope>
    <source>
        <strain evidence="2 3">BT258</strain>
    </source>
</reference>
<dbReference type="Pfam" id="PF00903">
    <property type="entry name" value="Glyoxalase"/>
    <property type="match status" value="1"/>
</dbReference>
<dbReference type="SUPFAM" id="SSF54593">
    <property type="entry name" value="Glyoxalase/Bleomycin resistance protein/Dihydroxybiphenyl dioxygenase"/>
    <property type="match status" value="1"/>
</dbReference>